<proteinExistence type="predicted"/>
<sequence length="263" mass="29071">MAERAQRLWPLRKEQWLLLFCLLALTGLAWLALRRLASGMAAPGGMADMAMAGMPMPWSLGDALLMFAMWVVMMIGMMLPSALPMMLMYQLMLRKRLPNAQRRWALTLFCLAYVLVWSGFSLLATLLQWSLEQLTLLSPDMRGSPMLAAGLLLAAGTYQLLPTKAACLERCRGPLHFLLAYWRPGVRGGWRMGLAHGLYCLGCCWALMGLLFVGGVMNLLWVAMIGGYVLLEKTLPGGRGFSRLSGLLLLGWGALLLLGRVHA</sequence>
<protein>
    <submittedName>
        <fullName evidence="2">DUF2182 domain-containing protein</fullName>
    </submittedName>
</protein>
<dbReference type="AlphaFoldDB" id="A0A418XCE1"/>
<feature type="transmembrane region" description="Helical" evidence="1">
    <location>
        <begin position="143"/>
        <end position="161"/>
    </location>
</feature>
<accession>A0A418XCE1</accession>
<organism evidence="2 3">
    <name type="scientific">Pseudomonas cavernicola</name>
    <dbReference type="NCBI Taxonomy" id="2320866"/>
    <lineage>
        <taxon>Bacteria</taxon>
        <taxon>Pseudomonadati</taxon>
        <taxon>Pseudomonadota</taxon>
        <taxon>Gammaproteobacteria</taxon>
        <taxon>Pseudomonadales</taxon>
        <taxon>Pseudomonadaceae</taxon>
        <taxon>Pseudomonas</taxon>
    </lineage>
</organism>
<dbReference type="InterPro" id="IPR018688">
    <property type="entry name" value="PpoB2-like"/>
</dbReference>
<comment type="caution">
    <text evidence="2">The sequence shown here is derived from an EMBL/GenBank/DDBJ whole genome shotgun (WGS) entry which is preliminary data.</text>
</comment>
<dbReference type="Pfam" id="PF09948">
    <property type="entry name" value="PpoB2"/>
    <property type="match status" value="1"/>
</dbReference>
<feature type="transmembrane region" description="Helical" evidence="1">
    <location>
        <begin position="63"/>
        <end position="83"/>
    </location>
</feature>
<evidence type="ECO:0000313" key="3">
    <source>
        <dbReference type="Proteomes" id="UP000284021"/>
    </source>
</evidence>
<gene>
    <name evidence="2" type="ORF">D3879_18995</name>
</gene>
<keyword evidence="3" id="KW-1185">Reference proteome</keyword>
<dbReference type="OrthoDB" id="980055at2"/>
<dbReference type="Proteomes" id="UP000284021">
    <property type="component" value="Unassembled WGS sequence"/>
</dbReference>
<keyword evidence="1" id="KW-0472">Membrane</keyword>
<evidence type="ECO:0000313" key="2">
    <source>
        <dbReference type="EMBL" id="RJG10120.1"/>
    </source>
</evidence>
<keyword evidence="1" id="KW-1133">Transmembrane helix</keyword>
<dbReference type="EMBL" id="QYUR01000006">
    <property type="protein sequence ID" value="RJG10120.1"/>
    <property type="molecule type" value="Genomic_DNA"/>
</dbReference>
<feature type="transmembrane region" description="Helical" evidence="1">
    <location>
        <begin position="241"/>
        <end position="259"/>
    </location>
</feature>
<evidence type="ECO:0000256" key="1">
    <source>
        <dbReference type="SAM" id="Phobius"/>
    </source>
</evidence>
<feature type="transmembrane region" description="Helical" evidence="1">
    <location>
        <begin position="104"/>
        <end position="131"/>
    </location>
</feature>
<feature type="transmembrane region" description="Helical" evidence="1">
    <location>
        <begin position="197"/>
        <end position="221"/>
    </location>
</feature>
<keyword evidence="1" id="KW-0812">Transmembrane</keyword>
<name>A0A418XCE1_9PSED</name>
<reference evidence="2 3" key="1">
    <citation type="submission" date="2018-09" db="EMBL/GenBank/DDBJ databases">
        <authorList>
            <person name="Zhu H."/>
        </authorList>
    </citation>
    <scope>NUCLEOTIDE SEQUENCE [LARGE SCALE GENOMIC DNA]</scope>
    <source>
        <strain evidence="2 3">K1S02-6</strain>
    </source>
</reference>